<keyword evidence="4" id="KW-0238">DNA-binding</keyword>
<dbReference type="InterPro" id="IPR058031">
    <property type="entry name" value="AAA_lid_NorR"/>
</dbReference>
<dbReference type="Gene3D" id="3.40.50.2300">
    <property type="match status" value="1"/>
</dbReference>
<evidence type="ECO:0000256" key="4">
    <source>
        <dbReference type="ARBA" id="ARBA00023125"/>
    </source>
</evidence>
<dbReference type="AlphaFoldDB" id="A0A9J7BNX7"/>
<evidence type="ECO:0000256" key="3">
    <source>
        <dbReference type="ARBA" id="ARBA00023015"/>
    </source>
</evidence>
<evidence type="ECO:0000313" key="9">
    <source>
        <dbReference type="EMBL" id="UWZ84588.1"/>
    </source>
</evidence>
<evidence type="ECO:0000256" key="2">
    <source>
        <dbReference type="ARBA" id="ARBA00022840"/>
    </source>
</evidence>
<dbReference type="Pfam" id="PF02954">
    <property type="entry name" value="HTH_8"/>
    <property type="match status" value="1"/>
</dbReference>
<accession>A0A9J7BNX7</accession>
<dbReference type="Gene3D" id="3.40.50.300">
    <property type="entry name" value="P-loop containing nucleotide triphosphate hydrolases"/>
    <property type="match status" value="1"/>
</dbReference>
<dbReference type="SUPFAM" id="SSF46689">
    <property type="entry name" value="Homeodomain-like"/>
    <property type="match status" value="1"/>
</dbReference>
<keyword evidence="10" id="KW-1185">Reference proteome</keyword>
<keyword evidence="5" id="KW-0804">Transcription</keyword>
<dbReference type="GO" id="GO:0000160">
    <property type="term" value="P:phosphorelay signal transduction system"/>
    <property type="evidence" value="ECO:0007669"/>
    <property type="project" value="InterPro"/>
</dbReference>
<feature type="domain" description="Sigma-54 factor interaction" evidence="7">
    <location>
        <begin position="142"/>
        <end position="371"/>
    </location>
</feature>
<dbReference type="Proteomes" id="UP001059380">
    <property type="component" value="Chromosome"/>
</dbReference>
<evidence type="ECO:0000259" key="8">
    <source>
        <dbReference type="PROSITE" id="PS50110"/>
    </source>
</evidence>
<sequence>MAKILIVDDEAGMRRILAVNLHRDGHVIVEAGGASEALRVLAAHDFDVVLTDQKMPDGSGLDVMRAVHEDDPTTSVVFLTAVGTVELAVESMREGAFDFLTKPFVPDVVRAAVRRACKHSALLRENAVLKSQVRQLVGADELVGECREIQTVRELIARVAGTNCTVLITGETGTGKELVARAIHKNSQRSERPFIAINCAAMTETLLESELFGYERGAFTGADKARAGLFEAAHEGTLFLDEVAEMSAAAQGKLLRVLAYGELQRVGSTTTRQVDVRVLAATHRSLQERVQSELFREDLYYRLAVVPIHLPALRERVEDIEELCKMLCARIAAEMNTAPRVLSPAAMAKLKAYQFPGNIRELKNLLERAMILAQGPELGAEDFPLQSASASLRGASAELSIEDLAERLPKQLNLRDTLAELERALIQRALRISNGIQAEAARQLELSRSDIGYKLGKHSLAGSSRTTISAGGELEHRTE</sequence>
<dbReference type="InterPro" id="IPR025662">
    <property type="entry name" value="Sigma_54_int_dom_ATP-bd_1"/>
</dbReference>
<dbReference type="PRINTS" id="PR01590">
    <property type="entry name" value="HTHFIS"/>
</dbReference>
<dbReference type="InterPro" id="IPR003593">
    <property type="entry name" value="AAA+_ATPase"/>
</dbReference>
<proteinExistence type="predicted"/>
<dbReference type="GO" id="GO:0005524">
    <property type="term" value="F:ATP binding"/>
    <property type="evidence" value="ECO:0007669"/>
    <property type="project" value="UniProtKB-KW"/>
</dbReference>
<evidence type="ECO:0000256" key="6">
    <source>
        <dbReference type="PROSITE-ProRule" id="PRU00169"/>
    </source>
</evidence>
<feature type="modified residue" description="4-aspartylphosphate" evidence="6">
    <location>
        <position position="52"/>
    </location>
</feature>
<dbReference type="Gene3D" id="1.10.10.60">
    <property type="entry name" value="Homeodomain-like"/>
    <property type="match status" value="1"/>
</dbReference>
<dbReference type="GO" id="GO:0043565">
    <property type="term" value="F:sequence-specific DNA binding"/>
    <property type="evidence" value="ECO:0007669"/>
    <property type="project" value="InterPro"/>
</dbReference>
<organism evidence="9 10">
    <name type="scientific">Occallatibacter riparius</name>
    <dbReference type="NCBI Taxonomy" id="1002689"/>
    <lineage>
        <taxon>Bacteria</taxon>
        <taxon>Pseudomonadati</taxon>
        <taxon>Acidobacteriota</taxon>
        <taxon>Terriglobia</taxon>
        <taxon>Terriglobales</taxon>
        <taxon>Acidobacteriaceae</taxon>
        <taxon>Occallatibacter</taxon>
    </lineage>
</organism>
<keyword evidence="6" id="KW-0597">Phosphoprotein</keyword>
<keyword evidence="1" id="KW-0547">Nucleotide-binding</keyword>
<dbReference type="InterPro" id="IPR002078">
    <property type="entry name" value="Sigma_54_int"/>
</dbReference>
<keyword evidence="2" id="KW-0067">ATP-binding</keyword>
<dbReference type="InterPro" id="IPR025944">
    <property type="entry name" value="Sigma_54_int_dom_CS"/>
</dbReference>
<gene>
    <name evidence="9" type="ORF">MOP44_01325</name>
</gene>
<dbReference type="PROSITE" id="PS00676">
    <property type="entry name" value="SIGMA54_INTERACT_2"/>
    <property type="match status" value="1"/>
</dbReference>
<dbReference type="GO" id="GO:0006355">
    <property type="term" value="P:regulation of DNA-templated transcription"/>
    <property type="evidence" value="ECO:0007669"/>
    <property type="project" value="InterPro"/>
</dbReference>
<evidence type="ECO:0000313" key="10">
    <source>
        <dbReference type="Proteomes" id="UP001059380"/>
    </source>
</evidence>
<dbReference type="SUPFAM" id="SSF52172">
    <property type="entry name" value="CheY-like"/>
    <property type="match status" value="1"/>
</dbReference>
<dbReference type="CDD" id="cd00009">
    <property type="entry name" value="AAA"/>
    <property type="match status" value="1"/>
</dbReference>
<dbReference type="SMART" id="SM00448">
    <property type="entry name" value="REC"/>
    <property type="match status" value="1"/>
</dbReference>
<dbReference type="InterPro" id="IPR009057">
    <property type="entry name" value="Homeodomain-like_sf"/>
</dbReference>
<dbReference type="SMART" id="SM00382">
    <property type="entry name" value="AAA"/>
    <property type="match status" value="1"/>
</dbReference>
<dbReference type="PROSITE" id="PS00675">
    <property type="entry name" value="SIGMA54_INTERACT_1"/>
    <property type="match status" value="1"/>
</dbReference>
<dbReference type="Pfam" id="PF00072">
    <property type="entry name" value="Response_reg"/>
    <property type="match status" value="1"/>
</dbReference>
<dbReference type="PANTHER" id="PTHR32071">
    <property type="entry name" value="TRANSCRIPTIONAL REGULATORY PROTEIN"/>
    <property type="match status" value="1"/>
</dbReference>
<evidence type="ECO:0000259" key="7">
    <source>
        <dbReference type="PROSITE" id="PS50045"/>
    </source>
</evidence>
<keyword evidence="3" id="KW-0805">Transcription regulation</keyword>
<dbReference type="PROSITE" id="PS00688">
    <property type="entry name" value="SIGMA54_INTERACT_3"/>
    <property type="match status" value="1"/>
</dbReference>
<name>A0A9J7BNX7_9BACT</name>
<dbReference type="RefSeq" id="WP_260794095.1">
    <property type="nucleotide sequence ID" value="NZ_CP093313.1"/>
</dbReference>
<dbReference type="InterPro" id="IPR011006">
    <property type="entry name" value="CheY-like_superfamily"/>
</dbReference>
<dbReference type="EMBL" id="CP093313">
    <property type="protein sequence ID" value="UWZ84588.1"/>
    <property type="molecule type" value="Genomic_DNA"/>
</dbReference>
<dbReference type="KEGG" id="orp:MOP44_01325"/>
<dbReference type="Pfam" id="PF00158">
    <property type="entry name" value="Sigma54_activat"/>
    <property type="match status" value="1"/>
</dbReference>
<dbReference type="FunFam" id="3.40.50.300:FF:000006">
    <property type="entry name" value="DNA-binding transcriptional regulator NtrC"/>
    <property type="match status" value="1"/>
</dbReference>
<evidence type="ECO:0000256" key="5">
    <source>
        <dbReference type="ARBA" id="ARBA00023163"/>
    </source>
</evidence>
<dbReference type="PROSITE" id="PS50110">
    <property type="entry name" value="RESPONSE_REGULATORY"/>
    <property type="match status" value="1"/>
</dbReference>
<dbReference type="Pfam" id="PF25601">
    <property type="entry name" value="AAA_lid_14"/>
    <property type="match status" value="1"/>
</dbReference>
<dbReference type="Gene3D" id="1.10.8.60">
    <property type="match status" value="1"/>
</dbReference>
<dbReference type="PROSITE" id="PS50045">
    <property type="entry name" value="SIGMA54_INTERACT_4"/>
    <property type="match status" value="1"/>
</dbReference>
<dbReference type="InterPro" id="IPR025943">
    <property type="entry name" value="Sigma_54_int_dom_ATP-bd_2"/>
</dbReference>
<evidence type="ECO:0000256" key="1">
    <source>
        <dbReference type="ARBA" id="ARBA00022741"/>
    </source>
</evidence>
<dbReference type="SUPFAM" id="SSF52540">
    <property type="entry name" value="P-loop containing nucleoside triphosphate hydrolases"/>
    <property type="match status" value="1"/>
</dbReference>
<dbReference type="InterPro" id="IPR001789">
    <property type="entry name" value="Sig_transdc_resp-reg_receiver"/>
</dbReference>
<dbReference type="InterPro" id="IPR002197">
    <property type="entry name" value="HTH_Fis"/>
</dbReference>
<dbReference type="InterPro" id="IPR027417">
    <property type="entry name" value="P-loop_NTPase"/>
</dbReference>
<protein>
    <submittedName>
        <fullName evidence="9">Sigma-54 dependent transcriptional regulator</fullName>
    </submittedName>
</protein>
<feature type="domain" description="Response regulatory" evidence="8">
    <location>
        <begin position="3"/>
        <end position="117"/>
    </location>
</feature>
<reference evidence="9" key="1">
    <citation type="submission" date="2021-04" db="EMBL/GenBank/DDBJ databases">
        <title>Phylogenetic analysis of Acidobacteriaceae.</title>
        <authorList>
            <person name="Qiu L."/>
            <person name="Zhang Q."/>
        </authorList>
    </citation>
    <scope>NUCLEOTIDE SEQUENCE</scope>
    <source>
        <strain evidence="9">DSM 25168</strain>
    </source>
</reference>